<dbReference type="InterPro" id="IPR012337">
    <property type="entry name" value="RNaseH-like_sf"/>
</dbReference>
<dbReference type="InterPro" id="IPR041588">
    <property type="entry name" value="Integrase_H2C2"/>
</dbReference>
<dbReference type="PROSITE" id="PS50878">
    <property type="entry name" value="RT_POL"/>
    <property type="match status" value="1"/>
</dbReference>
<name>A0AAD7YJS7_MYTSE</name>
<evidence type="ECO:0000259" key="9">
    <source>
        <dbReference type="PROSITE" id="PS50878"/>
    </source>
</evidence>
<dbReference type="CDD" id="cd09274">
    <property type="entry name" value="RNase_HI_RT_Ty3"/>
    <property type="match status" value="1"/>
</dbReference>
<keyword evidence="4" id="KW-0548">Nucleotidyltransferase</keyword>
<dbReference type="GO" id="GO:0042575">
    <property type="term" value="C:DNA polymerase complex"/>
    <property type="evidence" value="ECO:0007669"/>
    <property type="project" value="UniProtKB-ARBA"/>
</dbReference>
<dbReference type="GO" id="GO:0008233">
    <property type="term" value="F:peptidase activity"/>
    <property type="evidence" value="ECO:0007669"/>
    <property type="project" value="UniProtKB-KW"/>
</dbReference>
<dbReference type="InterPro" id="IPR001584">
    <property type="entry name" value="Integrase_cat-core"/>
</dbReference>
<evidence type="ECO:0000256" key="1">
    <source>
        <dbReference type="ARBA" id="ARBA00012493"/>
    </source>
</evidence>
<dbReference type="InterPro" id="IPR043502">
    <property type="entry name" value="DNA/RNA_pol_sf"/>
</dbReference>
<dbReference type="Gene3D" id="3.30.420.10">
    <property type="entry name" value="Ribonuclease H-like superfamily/Ribonuclease H"/>
    <property type="match status" value="1"/>
</dbReference>
<dbReference type="Gene3D" id="3.30.70.270">
    <property type="match status" value="2"/>
</dbReference>
<dbReference type="CDD" id="cd01647">
    <property type="entry name" value="RT_LTR"/>
    <property type="match status" value="1"/>
</dbReference>
<dbReference type="Gene3D" id="1.10.340.70">
    <property type="match status" value="1"/>
</dbReference>
<dbReference type="InterPro" id="IPR041373">
    <property type="entry name" value="RT_RNaseH"/>
</dbReference>
<dbReference type="Gene3D" id="3.10.10.10">
    <property type="entry name" value="HIV Type 1 Reverse Transcriptase, subunit A, domain 1"/>
    <property type="match status" value="1"/>
</dbReference>
<dbReference type="FunFam" id="3.10.20.370:FF:000001">
    <property type="entry name" value="Retrovirus-related Pol polyprotein from transposon 17.6-like protein"/>
    <property type="match status" value="1"/>
</dbReference>
<dbReference type="Proteomes" id="UP001231518">
    <property type="component" value="Chromosome 8"/>
</dbReference>
<dbReference type="PROSITE" id="PS50994">
    <property type="entry name" value="INTEGRASE"/>
    <property type="match status" value="1"/>
</dbReference>
<evidence type="ECO:0000256" key="2">
    <source>
        <dbReference type="ARBA" id="ARBA00022670"/>
    </source>
</evidence>
<accession>A0AAD7YJS7</accession>
<keyword evidence="12" id="KW-1185">Reference proteome</keyword>
<dbReference type="InterPro" id="IPR036397">
    <property type="entry name" value="RNaseH_sf"/>
</dbReference>
<keyword evidence="6" id="KW-0255">Endonuclease</keyword>
<evidence type="ECO:0000256" key="4">
    <source>
        <dbReference type="ARBA" id="ARBA00022695"/>
    </source>
</evidence>
<keyword evidence="7" id="KW-0378">Hydrolase</keyword>
<dbReference type="FunFam" id="3.10.10.10:FF:000007">
    <property type="entry name" value="Retrovirus-related Pol polyprotein from transposon 17.6-like Protein"/>
    <property type="match status" value="1"/>
</dbReference>
<sequence>MDSLSHLDKCLQNDIINIFQKYPNVIPTDTYISTVKTGQLNIRLKTNKVIHYRPYRLAPIEREKVKQIIDDLIQKKIIRESESEFASPVLLVKKKDGNDRLCIDYRALNKNIEKERYPLPLIDDQIDRLGQAKYYISIDMKNGFYQISIAPESIKYTAFITPDGHFEFLKMPFGICNGPSVFQRAISKAVQHLKFILVYIDDLLIPFGTISEGLDYLDQTLKALSDAGFSINLSKCKFFETSIEYLGRTISHEGVKPSQKKVSALVNSPIPANVRQVRQFMGLASYFRRFIPEFSTRTSCITKLVKNDQKWEWGSEQEEARYYILNCLTKEPLLSIFDPNLETELHTDASAIGFGAILFQRHSGLNKVVAYFSKRTSPCESRYHSYELETLSIFNALKHFRVYLLGIHFKVITDCNAIKSTVNKKDLSPRVGRWWTYMQDFSFEVVYRKGQFVNHVDYLSRNPEVDHVLPNTSHALSTVPVPLKTDNALSINLINSPPPRSWLEIAQDGDPETQILIEKARAGDLDFNQYMVRNNLLYYKMDSTAAPKLYIPKGSRLSILRLFHDENCHVGLDKTYQKILEYFWFPGIYKFIKKYISHCLICVEKKTHHGPKQGMLHPIEKTPIPFHTVHLDCTGPFPQSPDGYKHLLIMIDGFTKFCILKPLKTMGAQELVDILRNSLTDFGTPSLIITDRGTNFCSRQLRELFDSWQVRHHMIATGTPRGNGQVERYVSTITNMISTSCTDVSDWPSVLWKVQLSLNTTIQKSTGFSPMRLLLGRTSNIPCIQAQLDEVIHYDENEIIDVTSERQLARQRLINVANKFKERFDQTRRDNTEYSIGDTVYVNQDHRRHDKLKAKFKGPYEIISILENDRFSLRGFGNLRNITVAKEKLRLWPGNWVEDNIV</sequence>
<keyword evidence="2" id="KW-0645">Protease</keyword>
<evidence type="ECO:0000259" key="10">
    <source>
        <dbReference type="PROSITE" id="PS50994"/>
    </source>
</evidence>
<dbReference type="Pfam" id="PF00665">
    <property type="entry name" value="rve"/>
    <property type="match status" value="1"/>
</dbReference>
<keyword evidence="5" id="KW-0540">Nuclease</keyword>
<feature type="domain" description="Reverse transcriptase" evidence="9">
    <location>
        <begin position="73"/>
        <end position="250"/>
    </location>
</feature>
<dbReference type="InterPro" id="IPR000477">
    <property type="entry name" value="RT_dom"/>
</dbReference>
<dbReference type="PANTHER" id="PTHR37984">
    <property type="entry name" value="PROTEIN CBG26694"/>
    <property type="match status" value="1"/>
</dbReference>
<evidence type="ECO:0000256" key="3">
    <source>
        <dbReference type="ARBA" id="ARBA00022679"/>
    </source>
</evidence>
<proteinExistence type="predicted"/>
<evidence type="ECO:0000256" key="7">
    <source>
        <dbReference type="ARBA" id="ARBA00022801"/>
    </source>
</evidence>
<dbReference type="AlphaFoldDB" id="A0AAD7YJS7"/>
<protein>
    <recommendedName>
        <fullName evidence="1">RNA-directed DNA polymerase</fullName>
        <ecNumber evidence="1">2.7.7.49</ecNumber>
    </recommendedName>
</protein>
<comment type="caution">
    <text evidence="11">The sequence shown here is derived from an EMBL/GenBank/DDBJ whole genome shotgun (WGS) entry which is preliminary data.</text>
</comment>
<keyword evidence="8" id="KW-0695">RNA-directed DNA polymerase</keyword>
<dbReference type="PANTHER" id="PTHR37984:SF5">
    <property type="entry name" value="PROTEIN NYNRIN-LIKE"/>
    <property type="match status" value="1"/>
</dbReference>
<evidence type="ECO:0000256" key="5">
    <source>
        <dbReference type="ARBA" id="ARBA00022722"/>
    </source>
</evidence>
<dbReference type="FunFam" id="3.30.70.270:FF:000020">
    <property type="entry name" value="Transposon Tf2-6 polyprotein-like Protein"/>
    <property type="match status" value="1"/>
</dbReference>
<dbReference type="EMBL" id="JARGEI010000015">
    <property type="protein sequence ID" value="KAJ8718755.1"/>
    <property type="molecule type" value="Genomic_DNA"/>
</dbReference>
<evidence type="ECO:0000256" key="6">
    <source>
        <dbReference type="ARBA" id="ARBA00022759"/>
    </source>
</evidence>
<dbReference type="GO" id="GO:0004519">
    <property type="term" value="F:endonuclease activity"/>
    <property type="evidence" value="ECO:0007669"/>
    <property type="project" value="UniProtKB-KW"/>
</dbReference>
<evidence type="ECO:0000313" key="12">
    <source>
        <dbReference type="Proteomes" id="UP001231518"/>
    </source>
</evidence>
<dbReference type="SUPFAM" id="SSF56672">
    <property type="entry name" value="DNA/RNA polymerases"/>
    <property type="match status" value="1"/>
</dbReference>
<dbReference type="Pfam" id="PF00078">
    <property type="entry name" value="RVT_1"/>
    <property type="match status" value="1"/>
</dbReference>
<dbReference type="InterPro" id="IPR043128">
    <property type="entry name" value="Rev_trsase/Diguanyl_cyclase"/>
</dbReference>
<dbReference type="GO" id="GO:0015074">
    <property type="term" value="P:DNA integration"/>
    <property type="evidence" value="ECO:0007669"/>
    <property type="project" value="InterPro"/>
</dbReference>
<dbReference type="Pfam" id="PF17921">
    <property type="entry name" value="Integrase_H2C2"/>
    <property type="match status" value="1"/>
</dbReference>
<dbReference type="GO" id="GO:0003676">
    <property type="term" value="F:nucleic acid binding"/>
    <property type="evidence" value="ECO:0007669"/>
    <property type="project" value="InterPro"/>
</dbReference>
<dbReference type="InterPro" id="IPR050951">
    <property type="entry name" value="Retrovirus_Pol_polyprotein"/>
</dbReference>
<keyword evidence="3" id="KW-0808">Transferase</keyword>
<evidence type="ECO:0000313" key="11">
    <source>
        <dbReference type="EMBL" id="KAJ8718755.1"/>
    </source>
</evidence>
<dbReference type="Pfam" id="PF17917">
    <property type="entry name" value="RT_RNaseH"/>
    <property type="match status" value="1"/>
</dbReference>
<reference evidence="11" key="1">
    <citation type="submission" date="2023-03" db="EMBL/GenBank/DDBJ databases">
        <title>Chromosome-level genomes of two armyworms, Mythimna separata and Mythimna loreyi, provide insights into the biosynthesis and reception of sex pheromones.</title>
        <authorList>
            <person name="Zhao H."/>
        </authorList>
    </citation>
    <scope>NUCLEOTIDE SEQUENCE</scope>
    <source>
        <strain evidence="11">BeijingLab</strain>
        <tissue evidence="11">Pupa</tissue>
    </source>
</reference>
<dbReference type="SUPFAM" id="SSF53098">
    <property type="entry name" value="Ribonuclease H-like"/>
    <property type="match status" value="1"/>
</dbReference>
<feature type="domain" description="Integrase catalytic" evidence="10">
    <location>
        <begin position="621"/>
        <end position="778"/>
    </location>
</feature>
<dbReference type="GO" id="GO:0003964">
    <property type="term" value="F:RNA-directed DNA polymerase activity"/>
    <property type="evidence" value="ECO:0007669"/>
    <property type="project" value="UniProtKB-KW"/>
</dbReference>
<gene>
    <name evidence="11" type="ORF">PYW07_016311</name>
</gene>
<evidence type="ECO:0000256" key="8">
    <source>
        <dbReference type="ARBA" id="ARBA00022918"/>
    </source>
</evidence>
<dbReference type="EC" id="2.7.7.49" evidence="1"/>
<dbReference type="GO" id="GO:0006508">
    <property type="term" value="P:proteolysis"/>
    <property type="evidence" value="ECO:0007669"/>
    <property type="project" value="UniProtKB-KW"/>
</dbReference>
<organism evidence="11 12">
    <name type="scientific">Mythimna separata</name>
    <name type="common">Oriental armyworm</name>
    <name type="synonym">Pseudaletia separata</name>
    <dbReference type="NCBI Taxonomy" id="271217"/>
    <lineage>
        <taxon>Eukaryota</taxon>
        <taxon>Metazoa</taxon>
        <taxon>Ecdysozoa</taxon>
        <taxon>Arthropoda</taxon>
        <taxon>Hexapoda</taxon>
        <taxon>Insecta</taxon>
        <taxon>Pterygota</taxon>
        <taxon>Neoptera</taxon>
        <taxon>Endopterygota</taxon>
        <taxon>Lepidoptera</taxon>
        <taxon>Glossata</taxon>
        <taxon>Ditrysia</taxon>
        <taxon>Noctuoidea</taxon>
        <taxon>Noctuidae</taxon>
        <taxon>Noctuinae</taxon>
        <taxon>Hadenini</taxon>
        <taxon>Mythimna</taxon>
    </lineage>
</organism>